<evidence type="ECO:0008006" key="4">
    <source>
        <dbReference type="Google" id="ProtNLM"/>
    </source>
</evidence>
<keyword evidence="3" id="KW-1185">Reference proteome</keyword>
<reference evidence="2" key="1">
    <citation type="submission" date="2023-04" db="EMBL/GenBank/DDBJ databases">
        <title>Black Yeasts Isolated from many extreme environments.</title>
        <authorList>
            <person name="Coleine C."/>
            <person name="Stajich J.E."/>
            <person name="Selbmann L."/>
        </authorList>
    </citation>
    <scope>NUCLEOTIDE SEQUENCE</scope>
    <source>
        <strain evidence="2">CCFEE 5312</strain>
    </source>
</reference>
<dbReference type="Proteomes" id="UP001271007">
    <property type="component" value="Unassembled WGS sequence"/>
</dbReference>
<protein>
    <recommendedName>
        <fullName evidence="4">Phosphoglycerate mutase family protein</fullName>
    </recommendedName>
</protein>
<sequence length="694" mass="76025">MAQQQPAVVIIARHGLRLDASDPSWHLSTPTPYDPPLTYGGWTQCRALGVRIATLLDAREQEAAAPEQDKNVRSHDFASRHNKEHSNDDGEEAPRKKRKLKHKVVIHSSPFLRCLQTSVAIAAGMAQYKPSIETTGLIRKTSKSHTGSPRLKPMEGHASPRLAAIAEPDLAHALARKALQRPKHYRKSKLRVDAFLGEWLNPEYYDKILPPPPSAMMMTTAKAELMENETVEIFTPTISQKSSNGNLWSGSSASTSVNVSKESTLDDWSPVEEAMPTSPVSPTARRRASQSSVGSIDRPKSPFRPGSALQLLTSTLPKQETSIYHHPQPQYALSTADGIPRGYVAHARNACTNVDYQWDSSRPPQNWGDGGEFGEEWSAMHKRFRRGLNHLVHWYSQHDAEDRGEDALGLDQAERRPKSRPTDDDEQEDTVVIMVTHGAGCNALIGALTGQPVLLDVGMASLTMAVRKHDAPNITTSASSSPEQGYNRRGSLDLGLNIHYDLKLVASTEHLRPSAQSPSMRPTDANRQAFMDTYHQRLSTAFEPARSNTHSAHSALGSMRRPSAISTLPLVPGLQDRSVSSPPGARLDVPPMSAGLWTPPGAQTPASQPYSDWLDDQTPPTDDLVDSTQLSRPGSSDGDVITELPVLPSPGDAVPMSLSRGLSQKGLWGAQPKGVRVERKGREAPKRRWSVDQE</sequence>
<evidence type="ECO:0000256" key="1">
    <source>
        <dbReference type="SAM" id="MobiDB-lite"/>
    </source>
</evidence>
<evidence type="ECO:0000313" key="3">
    <source>
        <dbReference type="Proteomes" id="UP001271007"/>
    </source>
</evidence>
<dbReference type="SUPFAM" id="SSF53254">
    <property type="entry name" value="Phosphoglycerate mutase-like"/>
    <property type="match status" value="1"/>
</dbReference>
<gene>
    <name evidence="2" type="ORF">LTR09_002453</name>
</gene>
<dbReference type="CDD" id="cd07040">
    <property type="entry name" value="HP"/>
    <property type="match status" value="1"/>
</dbReference>
<organism evidence="2 3">
    <name type="scientific">Extremus antarcticus</name>
    <dbReference type="NCBI Taxonomy" id="702011"/>
    <lineage>
        <taxon>Eukaryota</taxon>
        <taxon>Fungi</taxon>
        <taxon>Dikarya</taxon>
        <taxon>Ascomycota</taxon>
        <taxon>Pezizomycotina</taxon>
        <taxon>Dothideomycetes</taxon>
        <taxon>Dothideomycetidae</taxon>
        <taxon>Mycosphaerellales</taxon>
        <taxon>Extremaceae</taxon>
        <taxon>Extremus</taxon>
    </lineage>
</organism>
<dbReference type="InterPro" id="IPR051710">
    <property type="entry name" value="Phosphatase_SH3-domain"/>
</dbReference>
<comment type="caution">
    <text evidence="2">The sequence shown here is derived from an EMBL/GenBank/DDBJ whole genome shotgun (WGS) entry which is preliminary data.</text>
</comment>
<feature type="compositionally biased region" description="Low complexity" evidence="1">
    <location>
        <begin position="249"/>
        <end position="262"/>
    </location>
</feature>
<feature type="region of interest" description="Disordered" evidence="1">
    <location>
        <begin position="243"/>
        <end position="305"/>
    </location>
</feature>
<feature type="region of interest" description="Disordered" evidence="1">
    <location>
        <begin position="402"/>
        <end position="427"/>
    </location>
</feature>
<feature type="compositionally biased region" description="Basic and acidic residues" evidence="1">
    <location>
        <begin position="61"/>
        <end position="94"/>
    </location>
</feature>
<feature type="region of interest" description="Disordered" evidence="1">
    <location>
        <begin position="61"/>
        <end position="101"/>
    </location>
</feature>
<dbReference type="PANTHER" id="PTHR16469">
    <property type="entry name" value="UBIQUITIN-ASSOCIATED AND SH3 DOMAIN-CONTAINING BA-RELATED"/>
    <property type="match status" value="1"/>
</dbReference>
<dbReference type="Gene3D" id="3.40.50.1240">
    <property type="entry name" value="Phosphoglycerate mutase-like"/>
    <property type="match status" value="2"/>
</dbReference>
<accession>A0AAJ0GFP7</accession>
<feature type="compositionally biased region" description="Basic and acidic residues" evidence="1">
    <location>
        <begin position="675"/>
        <end position="694"/>
    </location>
</feature>
<name>A0AAJ0GFP7_9PEZI</name>
<feature type="region of interest" description="Disordered" evidence="1">
    <location>
        <begin position="573"/>
        <end position="694"/>
    </location>
</feature>
<evidence type="ECO:0000313" key="2">
    <source>
        <dbReference type="EMBL" id="KAK3056660.1"/>
    </source>
</evidence>
<dbReference type="EMBL" id="JAWDJX010000005">
    <property type="protein sequence ID" value="KAK3056660.1"/>
    <property type="molecule type" value="Genomic_DNA"/>
</dbReference>
<proteinExistence type="predicted"/>
<feature type="compositionally biased region" description="Basic and acidic residues" evidence="1">
    <location>
        <begin position="412"/>
        <end position="422"/>
    </location>
</feature>
<dbReference type="InterPro" id="IPR029033">
    <property type="entry name" value="His_PPase_superfam"/>
</dbReference>
<dbReference type="AlphaFoldDB" id="A0AAJ0GFP7"/>
<dbReference type="PANTHER" id="PTHR16469:SF27">
    <property type="entry name" value="UBIQUITIN-ASSOCIATED AND SH3 DOMAIN-CONTAINING BA-RELATED"/>
    <property type="match status" value="1"/>
</dbReference>